<dbReference type="EMBL" id="NIBQ01000002">
    <property type="protein sequence ID" value="OUZ33564.1"/>
    <property type="molecule type" value="Genomic_DNA"/>
</dbReference>
<evidence type="ECO:0000313" key="2">
    <source>
        <dbReference type="EMBL" id="WYJ93306.1"/>
    </source>
</evidence>
<accession>A0A200J8Q3</accession>
<reference evidence="2" key="3">
    <citation type="submission" date="2024-03" db="EMBL/GenBank/DDBJ databases">
        <title>The Genome Sequence of Enterococcus sp. DIV0238c.</title>
        <authorList>
            <consortium name="The Broad Institute Genomics Platform"/>
            <consortium name="The Broad Institute Microbial Omics Core"/>
            <consortium name="The Broad Institute Genomic Center for Infectious Diseases"/>
            <person name="Earl A."/>
            <person name="Manson A."/>
            <person name="Gilmore M."/>
            <person name="Schwartman J."/>
            <person name="Shea T."/>
            <person name="Abouelleil A."/>
            <person name="Cao P."/>
            <person name="Chapman S."/>
            <person name="Cusick C."/>
            <person name="Young S."/>
            <person name="Neafsey D."/>
            <person name="Nusbaum C."/>
            <person name="Birren B."/>
        </authorList>
    </citation>
    <scope>NUCLEOTIDE SEQUENCE</scope>
    <source>
        <strain evidence="2">9D6_DIV0238</strain>
    </source>
</reference>
<reference evidence="2" key="2">
    <citation type="submission" date="2017-05" db="EMBL/GenBank/DDBJ databases">
        <authorList>
            <consortium name="The Broad Institute Genomics Platform"/>
            <consortium name="The Broad Institute Genomic Center for Infectious Diseases"/>
            <person name="Earl A."/>
            <person name="Manson A."/>
            <person name="Schwartman J."/>
            <person name="Gilmore M."/>
            <person name="Abouelleil A."/>
            <person name="Cao P."/>
            <person name="Chapman S."/>
            <person name="Cusick C."/>
            <person name="Shea T."/>
            <person name="Young S."/>
            <person name="Neafsey D."/>
            <person name="Nusbaum C."/>
            <person name="Birren B."/>
        </authorList>
    </citation>
    <scope>NUCLEOTIDE SEQUENCE</scope>
    <source>
        <strain evidence="2">9D6_DIV0238</strain>
    </source>
</reference>
<gene>
    <name evidence="2" type="ORF">A5889_000802</name>
    <name evidence="1" type="ORF">A5889_002279</name>
</gene>
<organism evidence="1">
    <name type="scientific">Candidatus Enterococcus dunnyi</name>
    <dbReference type="NCBI Taxonomy" id="1834192"/>
    <lineage>
        <taxon>Bacteria</taxon>
        <taxon>Bacillati</taxon>
        <taxon>Bacillota</taxon>
        <taxon>Bacilli</taxon>
        <taxon>Lactobacillales</taxon>
        <taxon>Enterococcaceae</taxon>
        <taxon>Enterococcus</taxon>
    </lineage>
</organism>
<proteinExistence type="predicted"/>
<sequence>MGLFSRLFTKESGEIKTEHNQIQPIEEDSEWQKIAGYIPVEREEYERISVIATAIAAGDQPDSSFTIKRIMKRNPEAELVSVIASSIASADQPESQFVVRSIQEKK</sequence>
<dbReference type="OrthoDB" id="2222210at2"/>
<dbReference type="EMBL" id="CP147246">
    <property type="protein sequence ID" value="WYJ93306.1"/>
    <property type="molecule type" value="Genomic_DNA"/>
</dbReference>
<dbReference type="Proteomes" id="UP000196151">
    <property type="component" value="Chromosome"/>
</dbReference>
<dbReference type="AlphaFoldDB" id="A0A200J8Q3"/>
<protein>
    <submittedName>
        <fullName evidence="1">Uncharacterized protein</fullName>
    </submittedName>
</protein>
<evidence type="ECO:0000313" key="1">
    <source>
        <dbReference type="EMBL" id="OUZ33564.1"/>
    </source>
</evidence>
<keyword evidence="3" id="KW-1185">Reference proteome</keyword>
<name>A0A200J8Q3_9ENTE</name>
<dbReference type="RefSeq" id="WP_087641344.1">
    <property type="nucleotide sequence ID" value="NZ_CP147246.1"/>
</dbReference>
<reference evidence="1" key="1">
    <citation type="submission" date="2017-05" db="EMBL/GenBank/DDBJ databases">
        <title>The Genome Sequence of Enterococcus sp. 9D6_DIV0238.</title>
        <authorList>
            <consortium name="The Broad Institute Genomics Platform"/>
            <consortium name="The Broad Institute Genomic Center for Infectious Diseases"/>
            <person name="Earl A."/>
            <person name="Manson A."/>
            <person name="Schwartman J."/>
            <person name="Gilmore M."/>
            <person name="Abouelleil A."/>
            <person name="Cao P."/>
            <person name="Chapman S."/>
            <person name="Cusick C."/>
            <person name="Shea T."/>
            <person name="Young S."/>
            <person name="Neafsey D."/>
            <person name="Nusbaum C."/>
            <person name="Birren B."/>
        </authorList>
    </citation>
    <scope>NUCLEOTIDE SEQUENCE [LARGE SCALE GENOMIC DNA]</scope>
    <source>
        <strain evidence="1">9D6_DIV0238</strain>
    </source>
</reference>
<evidence type="ECO:0000313" key="3">
    <source>
        <dbReference type="Proteomes" id="UP000196151"/>
    </source>
</evidence>